<dbReference type="RefSeq" id="WP_130020773.1">
    <property type="nucleotide sequence ID" value="NZ_SEWF01000011.1"/>
</dbReference>
<dbReference type="PROSITE" id="PS50930">
    <property type="entry name" value="HTH_LYTTR"/>
    <property type="match status" value="1"/>
</dbReference>
<dbReference type="AlphaFoldDB" id="A0A4Q5M215"/>
<dbReference type="Pfam" id="PF04397">
    <property type="entry name" value="LytTR"/>
    <property type="match status" value="1"/>
</dbReference>
<sequence>MKTLRILGKERILLPLENVVLLEAKNNYTMIHADDGSSFLSSRNLGMFEQKIPEFLRLNKTYLINQNFVQKIENKIIHLKNGFSIAPSRRRKNEVLSNLNSFLY</sequence>
<dbReference type="Gene3D" id="2.40.50.1020">
    <property type="entry name" value="LytTr DNA-binding domain"/>
    <property type="match status" value="1"/>
</dbReference>
<evidence type="ECO:0000259" key="1">
    <source>
        <dbReference type="PROSITE" id="PS50930"/>
    </source>
</evidence>
<name>A0A4Q5M215_9BACT</name>
<dbReference type="PANTHER" id="PTHR37299:SF1">
    <property type="entry name" value="STAGE 0 SPORULATION PROTEIN A HOMOLOG"/>
    <property type="match status" value="1"/>
</dbReference>
<dbReference type="GO" id="GO:0000156">
    <property type="term" value="F:phosphorelay response regulator activity"/>
    <property type="evidence" value="ECO:0007669"/>
    <property type="project" value="InterPro"/>
</dbReference>
<gene>
    <name evidence="2" type="ORF">EWM59_09725</name>
</gene>
<evidence type="ECO:0000313" key="2">
    <source>
        <dbReference type="EMBL" id="RYU95893.1"/>
    </source>
</evidence>
<comment type="caution">
    <text evidence="2">The sequence shown here is derived from an EMBL/GenBank/DDBJ whole genome shotgun (WGS) entry which is preliminary data.</text>
</comment>
<organism evidence="2 3">
    <name type="scientific">Emticicia agri</name>
    <dbReference type="NCBI Taxonomy" id="2492393"/>
    <lineage>
        <taxon>Bacteria</taxon>
        <taxon>Pseudomonadati</taxon>
        <taxon>Bacteroidota</taxon>
        <taxon>Cytophagia</taxon>
        <taxon>Cytophagales</taxon>
        <taxon>Leadbetterellaceae</taxon>
        <taxon>Emticicia</taxon>
    </lineage>
</organism>
<dbReference type="InterPro" id="IPR007492">
    <property type="entry name" value="LytTR_DNA-bd_dom"/>
</dbReference>
<feature type="domain" description="HTH LytTR-type" evidence="1">
    <location>
        <begin position="1"/>
        <end position="101"/>
    </location>
</feature>
<evidence type="ECO:0000313" key="3">
    <source>
        <dbReference type="Proteomes" id="UP000293162"/>
    </source>
</evidence>
<dbReference type="OrthoDB" id="935481at2"/>
<accession>A0A4Q5M215</accession>
<dbReference type="PANTHER" id="PTHR37299">
    <property type="entry name" value="TRANSCRIPTIONAL REGULATOR-RELATED"/>
    <property type="match status" value="1"/>
</dbReference>
<dbReference type="Proteomes" id="UP000293162">
    <property type="component" value="Unassembled WGS sequence"/>
</dbReference>
<dbReference type="SMART" id="SM00850">
    <property type="entry name" value="LytTR"/>
    <property type="match status" value="1"/>
</dbReference>
<keyword evidence="3" id="KW-1185">Reference proteome</keyword>
<dbReference type="EMBL" id="SEWF01000011">
    <property type="protein sequence ID" value="RYU95893.1"/>
    <property type="molecule type" value="Genomic_DNA"/>
</dbReference>
<dbReference type="GO" id="GO:0003677">
    <property type="term" value="F:DNA binding"/>
    <property type="evidence" value="ECO:0007669"/>
    <property type="project" value="InterPro"/>
</dbReference>
<proteinExistence type="predicted"/>
<reference evidence="2 3" key="1">
    <citation type="submission" date="2019-02" db="EMBL/GenBank/DDBJ databases">
        <title>Bacterial novel species Emticicia sp. 17J42-9 isolated from soil.</title>
        <authorList>
            <person name="Jung H.-Y."/>
        </authorList>
    </citation>
    <scope>NUCLEOTIDE SEQUENCE [LARGE SCALE GENOMIC DNA]</scope>
    <source>
        <strain evidence="2 3">17J42-9</strain>
    </source>
</reference>
<dbReference type="InterPro" id="IPR046947">
    <property type="entry name" value="LytR-like"/>
</dbReference>
<protein>
    <submittedName>
        <fullName evidence="2">LytTR family transcriptional regulator</fullName>
    </submittedName>
</protein>